<gene>
    <name evidence="1" type="ORF">C0V70_14625</name>
</gene>
<dbReference type="OrthoDB" id="5287877at2"/>
<dbReference type="PROSITE" id="PS51257">
    <property type="entry name" value="PROKAR_LIPOPROTEIN"/>
    <property type="match status" value="1"/>
</dbReference>
<proteinExistence type="predicted"/>
<reference evidence="1 2" key="1">
    <citation type="submission" date="2018-01" db="EMBL/GenBank/DDBJ databases">
        <title>Complete genome sequence of Bacteriovorax stolpii DSM12778.</title>
        <authorList>
            <person name="Tang B."/>
            <person name="Chang J."/>
        </authorList>
    </citation>
    <scope>NUCLEOTIDE SEQUENCE [LARGE SCALE GENOMIC DNA]</scope>
    <source>
        <strain evidence="1 2">DSM 12778</strain>
    </source>
</reference>
<protein>
    <submittedName>
        <fullName evidence="1">Uncharacterized protein</fullName>
    </submittedName>
</protein>
<organism evidence="1 2">
    <name type="scientific">Bacteriovorax stolpii</name>
    <name type="common">Bdellovibrio stolpii</name>
    <dbReference type="NCBI Taxonomy" id="960"/>
    <lineage>
        <taxon>Bacteria</taxon>
        <taxon>Pseudomonadati</taxon>
        <taxon>Bdellovibrionota</taxon>
        <taxon>Bacteriovoracia</taxon>
        <taxon>Bacteriovoracales</taxon>
        <taxon>Bacteriovoracaceae</taxon>
        <taxon>Bacteriovorax</taxon>
    </lineage>
</organism>
<evidence type="ECO:0000313" key="1">
    <source>
        <dbReference type="EMBL" id="AUN99318.1"/>
    </source>
</evidence>
<name>A0A2K9NUY9_BACTC</name>
<dbReference type="RefSeq" id="WP_102244609.1">
    <property type="nucleotide sequence ID" value="NZ_CP025704.1"/>
</dbReference>
<accession>A0A2K9NUY9</accession>
<dbReference type="KEGG" id="bsto:C0V70_14625"/>
<dbReference type="AlphaFoldDB" id="A0A2K9NUY9"/>
<sequence length="506" mass="55318">MKNKLLMMAMILLFSACAKEEFAVNKGSQNTSLSALDSTANKLCAQSTLISPKVDILLLWDNSSSFSLVNSSTKASMNSLISSIPERFDYHILSVPLVSQNANTLYEAQLVAKNPIGLTSAAMGILKDKATAAQSLNFTTSNQSAEPGINRATQVIEANRGNGIFRNEAYTIVVMISNEDDDTCELETGYGECGTTTWKAKVDAQINKLLCMRGNSYANCSGTGYSNSNSLNSLMMRFINISQIKSSTKGLCTNGVGAVNQRYKYVADSLYKAEYTNGMNRANDHLNPMDALSFDSYDLCTVGFNHIFDGLQTSITESILKHKYDYWPVTGSSTSIDPSTIRVVRSDGKILANRTGESNPSDGYTFDNVSATRNTRFYPTPGESFTGKMIQLHGVDGNDKIVYPNCLTVTFNAEKTTYGYVYLQYGEPNTSTIEVRINGSLVPQSATNGWDYMGLQYTAALDQGYKVANMPSGTTSGYFIRLNGNYKIQNTSSNTINVLYNSKNSN</sequence>
<evidence type="ECO:0000313" key="2">
    <source>
        <dbReference type="Proteomes" id="UP000235584"/>
    </source>
</evidence>
<dbReference type="Proteomes" id="UP000235584">
    <property type="component" value="Chromosome"/>
</dbReference>
<dbReference type="EMBL" id="CP025704">
    <property type="protein sequence ID" value="AUN99318.1"/>
    <property type="molecule type" value="Genomic_DNA"/>
</dbReference>
<keyword evidence="2" id="KW-1185">Reference proteome</keyword>